<proteinExistence type="predicted"/>
<feature type="compositionally biased region" description="Basic residues" evidence="1">
    <location>
        <begin position="267"/>
        <end position="288"/>
    </location>
</feature>
<keyword evidence="3" id="KW-1185">Reference proteome</keyword>
<dbReference type="PANTHER" id="PTHR43784">
    <property type="entry name" value="GDSL-LIKE LIPASE/ACYLHYDROLASE, PUTATIVE (AFU_ORTHOLOGUE AFUA_2G00820)-RELATED"/>
    <property type="match status" value="1"/>
</dbReference>
<protein>
    <submittedName>
        <fullName evidence="2">SGNH/GDSL hydrolase family protein</fullName>
    </submittedName>
</protein>
<name>A0ABW0UUV0_9ACTN</name>
<dbReference type="RefSeq" id="WP_381025308.1">
    <property type="nucleotide sequence ID" value="NZ_JBHSNY010000008.1"/>
</dbReference>
<evidence type="ECO:0000313" key="3">
    <source>
        <dbReference type="Proteomes" id="UP001596154"/>
    </source>
</evidence>
<keyword evidence="2" id="KW-0378">Hydrolase</keyword>
<sequence length="365" mass="39045">MRTFHPFAVRGFTDQTVRQTLRPAGSGEALRIRLSNRYGTAPLEVGGAHLAVRTRGSGIDPATDTTLLFAGLETATVPPGDEIVTDPAEQPVTAGEELALSPYVPGDTGLTTYSAVPYDIGHATPGNRLTADHCDTAEELPTGHFVTGVDVRAPHGTRIAVAFGDSWIEGMNTTPGTGSAFPAQLNSHLTRGWIVNQGISGNRLLTDEIGEHLLAASTATSSPSPAPRTSSSTSASTTSACPAPSPSPTPANPHRRRPDDRPDRTRRPPARRRTHRHRQHHRPLRRHVYPGYDTEEGQSVRREVNTWLLGDTHPLYAVADLAAAVADPDRPDRIRDAFNSGDGLHVNDAGAKALADAVDLTLLRL</sequence>
<feature type="compositionally biased region" description="Basic and acidic residues" evidence="1">
    <location>
        <begin position="257"/>
        <end position="266"/>
    </location>
</feature>
<reference evidence="3" key="1">
    <citation type="journal article" date="2019" name="Int. J. Syst. Evol. Microbiol.">
        <title>The Global Catalogue of Microorganisms (GCM) 10K type strain sequencing project: providing services to taxonomists for standard genome sequencing and annotation.</title>
        <authorList>
            <consortium name="The Broad Institute Genomics Platform"/>
            <consortium name="The Broad Institute Genome Sequencing Center for Infectious Disease"/>
            <person name="Wu L."/>
            <person name="Ma J."/>
        </authorList>
    </citation>
    <scope>NUCLEOTIDE SEQUENCE [LARGE SCALE GENOMIC DNA]</scope>
    <source>
        <strain evidence="3">CGMCC 4.7248</strain>
    </source>
</reference>
<dbReference type="SUPFAM" id="SSF52266">
    <property type="entry name" value="SGNH hydrolase"/>
    <property type="match status" value="1"/>
</dbReference>
<dbReference type="InterPro" id="IPR053140">
    <property type="entry name" value="GDSL_Rv0518-like"/>
</dbReference>
<dbReference type="GO" id="GO:0016787">
    <property type="term" value="F:hydrolase activity"/>
    <property type="evidence" value="ECO:0007669"/>
    <property type="project" value="UniProtKB-KW"/>
</dbReference>
<feature type="region of interest" description="Disordered" evidence="1">
    <location>
        <begin position="217"/>
        <end position="290"/>
    </location>
</feature>
<dbReference type="Proteomes" id="UP001596154">
    <property type="component" value="Unassembled WGS sequence"/>
</dbReference>
<feature type="compositionally biased region" description="Low complexity" evidence="1">
    <location>
        <begin position="217"/>
        <end position="242"/>
    </location>
</feature>
<organism evidence="2 3">
    <name type="scientific">Streptomyces bullii</name>
    <dbReference type="NCBI Taxonomy" id="349910"/>
    <lineage>
        <taxon>Bacteria</taxon>
        <taxon>Bacillati</taxon>
        <taxon>Actinomycetota</taxon>
        <taxon>Actinomycetes</taxon>
        <taxon>Kitasatosporales</taxon>
        <taxon>Streptomycetaceae</taxon>
        <taxon>Streptomyces</taxon>
    </lineage>
</organism>
<comment type="caution">
    <text evidence="2">The sequence shown here is derived from an EMBL/GenBank/DDBJ whole genome shotgun (WGS) entry which is preliminary data.</text>
</comment>
<evidence type="ECO:0000313" key="2">
    <source>
        <dbReference type="EMBL" id="MFC5636848.1"/>
    </source>
</evidence>
<evidence type="ECO:0000256" key="1">
    <source>
        <dbReference type="SAM" id="MobiDB-lite"/>
    </source>
</evidence>
<dbReference type="EMBL" id="JBHSNY010000008">
    <property type="protein sequence ID" value="MFC5636848.1"/>
    <property type="molecule type" value="Genomic_DNA"/>
</dbReference>
<gene>
    <name evidence="2" type="ORF">ACFPZJ_24215</name>
</gene>
<dbReference type="PANTHER" id="PTHR43784:SF2">
    <property type="entry name" value="GDSL-LIKE LIPASE_ACYLHYDROLASE, PUTATIVE (AFU_ORTHOLOGUE AFUA_2G00820)-RELATED"/>
    <property type="match status" value="1"/>
</dbReference>
<accession>A0ABW0UUV0</accession>